<gene>
    <name evidence="5" type="ORF">ACFSFW_21035</name>
</gene>
<dbReference type="SMART" id="SM01317">
    <property type="entry name" value="SPOB_ab"/>
    <property type="match status" value="1"/>
</dbReference>
<organism evidence="5 6">
    <name type="scientific">Fredinandcohnia salidurans</name>
    <dbReference type="NCBI Taxonomy" id="2595041"/>
    <lineage>
        <taxon>Bacteria</taxon>
        <taxon>Bacillati</taxon>
        <taxon>Bacillota</taxon>
        <taxon>Bacilli</taxon>
        <taxon>Bacillales</taxon>
        <taxon>Bacillaceae</taxon>
        <taxon>Fredinandcohnia</taxon>
    </lineage>
</organism>
<dbReference type="EMBL" id="JBHUEK010000031">
    <property type="protein sequence ID" value="MFD1781145.1"/>
    <property type="molecule type" value="Genomic_DNA"/>
</dbReference>
<dbReference type="InterPro" id="IPR016122">
    <property type="entry name" value="SpoOB_C"/>
</dbReference>
<accession>A0ABW4MXI4</accession>
<proteinExistence type="predicted"/>
<reference evidence="6" key="1">
    <citation type="journal article" date="2019" name="Int. J. Syst. Evol. Microbiol.">
        <title>The Global Catalogue of Microorganisms (GCM) 10K type strain sequencing project: providing services to taxonomists for standard genome sequencing and annotation.</title>
        <authorList>
            <consortium name="The Broad Institute Genomics Platform"/>
            <consortium name="The Broad Institute Genome Sequencing Center for Infectious Disease"/>
            <person name="Wu L."/>
            <person name="Ma J."/>
        </authorList>
    </citation>
    <scope>NUCLEOTIDE SEQUENCE [LARGE SCALE GENOMIC DNA]</scope>
    <source>
        <strain evidence="6">CCUG 15531</strain>
    </source>
</reference>
<keyword evidence="6" id="KW-1185">Reference proteome</keyword>
<keyword evidence="3" id="KW-0418">Kinase</keyword>
<dbReference type="Pfam" id="PF14682">
    <property type="entry name" value="SPOB_ab"/>
    <property type="match status" value="1"/>
</dbReference>
<comment type="caution">
    <text evidence="5">The sequence shown here is derived from an EMBL/GenBank/DDBJ whole genome shotgun (WGS) entry which is preliminary data.</text>
</comment>
<sequence length="179" mass="21065">MNKNWSTIEVLKHTRHDWLNKIQLIKGNISLNKMDRVKTIIEEIVIDAQNETHLTNLQIPTFAALIMTLNWEPHKYQLDYDVVGDIRNLSNYDTKLTEWCTQFFAILEDAVDEMGENHLSLTIDCSLEETRFFFDFSGILKDREYLTNWLTTLSQSDQFPQITEYKVHNKEVSITIHIA</sequence>
<evidence type="ECO:0000313" key="5">
    <source>
        <dbReference type="EMBL" id="MFD1781145.1"/>
    </source>
</evidence>
<keyword evidence="1" id="KW-0597">Phosphoprotein</keyword>
<keyword evidence="2" id="KW-0808">Transferase</keyword>
<dbReference type="Gene3D" id="1.10.287.130">
    <property type="match status" value="1"/>
</dbReference>
<dbReference type="InterPro" id="IPR037100">
    <property type="entry name" value="Spo0B_C_sf"/>
</dbReference>
<dbReference type="Pfam" id="PF14689">
    <property type="entry name" value="SPOB_a"/>
    <property type="match status" value="1"/>
</dbReference>
<evidence type="ECO:0000256" key="2">
    <source>
        <dbReference type="ARBA" id="ARBA00022679"/>
    </source>
</evidence>
<dbReference type="Proteomes" id="UP001597227">
    <property type="component" value="Unassembled WGS sequence"/>
</dbReference>
<evidence type="ECO:0000256" key="1">
    <source>
        <dbReference type="ARBA" id="ARBA00022553"/>
    </source>
</evidence>
<evidence type="ECO:0000313" key="6">
    <source>
        <dbReference type="Proteomes" id="UP001597227"/>
    </source>
</evidence>
<feature type="domain" description="Sporulation initiation phosphotransferase B C-terminal" evidence="4">
    <location>
        <begin position="59"/>
        <end position="174"/>
    </location>
</feature>
<evidence type="ECO:0000259" key="4">
    <source>
        <dbReference type="SMART" id="SM01317"/>
    </source>
</evidence>
<dbReference type="Gene3D" id="3.30.565.30">
    <property type="entry name" value="Sporulation initiation phosphotransferase B (SpoOB), C-terminal domain"/>
    <property type="match status" value="1"/>
</dbReference>
<dbReference type="SUPFAM" id="SSF55890">
    <property type="entry name" value="Sporulation response regulatory protein Spo0B"/>
    <property type="match status" value="1"/>
</dbReference>
<name>A0ABW4MXI4_9BACI</name>
<protein>
    <submittedName>
        <fullName evidence="5">Spo0B C-terminal domain-containing protein</fullName>
    </submittedName>
</protein>
<dbReference type="InterPro" id="IPR039506">
    <property type="entry name" value="SPOB_a"/>
</dbReference>
<dbReference type="InterPro" id="IPR016120">
    <property type="entry name" value="Sig_transdc_His_kin_SpoOB"/>
</dbReference>
<evidence type="ECO:0000256" key="3">
    <source>
        <dbReference type="ARBA" id="ARBA00022777"/>
    </source>
</evidence>
<dbReference type="RefSeq" id="WP_304217536.1">
    <property type="nucleotide sequence ID" value="NZ_JBHUEK010000031.1"/>
</dbReference>